<dbReference type="InterPro" id="IPR051947">
    <property type="entry name" value="Sentrin-specific_protease"/>
</dbReference>
<dbReference type="AlphaFoldDB" id="A0A8C9SKV7"/>
<dbReference type="GO" id="GO:0070139">
    <property type="term" value="F:SUMO-specific endopeptidase activity"/>
    <property type="evidence" value="ECO:0007669"/>
    <property type="project" value="TreeGrafter"/>
</dbReference>
<feature type="compositionally biased region" description="Acidic residues" evidence="6">
    <location>
        <begin position="583"/>
        <end position="592"/>
    </location>
</feature>
<feature type="chain" id="PRO_5034728068" evidence="7">
    <location>
        <begin position="26"/>
        <end position="1171"/>
    </location>
</feature>
<dbReference type="GeneID" id="108920438"/>
<dbReference type="GO" id="GO:0006508">
    <property type="term" value="P:proteolysis"/>
    <property type="evidence" value="ECO:0007669"/>
    <property type="project" value="UniProtKB-KW"/>
</dbReference>
<keyword evidence="2" id="KW-0597">Phosphoprotein</keyword>
<dbReference type="GeneTree" id="ENSGT00940000157308"/>
<feature type="compositionally biased region" description="Polar residues" evidence="6">
    <location>
        <begin position="560"/>
        <end position="582"/>
    </location>
</feature>
<evidence type="ECO:0000259" key="8">
    <source>
        <dbReference type="PROSITE" id="PS50600"/>
    </source>
</evidence>
<sequence length="1171" mass="130020">MRFCPADRCFIQVFVALLYVGKCEAREVLSAVLLPCPQADATLSFLRSLISVPAHMNAGQPGGLMENSNCSTTLDKSASITVVDPFKTPKRKWRTQSKCAKMESSLSQLSSYQKIQGSQFSDTTQSSGLCPVNGNTCSNQPELLKHTEQSVAKCMQPRVCLTDILKTKLGQDYLNRWSHSQHKEMLLGKLGGSSVFSKSGNSRANSKWGVLLSSEQSDFVTASNGKGSPVHSECGDLPTYGTSEGLHAQNRHTDPLTYCKRRGMMSHSQSTQLHSRRTEAQSQSKGLGFQNSSLTSPCSVEDSVLSPVESALSDRSCHKTLSYTLCQEENLSPSSVSSKMRSCSVLLRGHWSATLQRSPTQIISNNGFPLNLGKNGQAIHSLENEDGTSIKASEKVGALFESLKCSNYSSGSEDPSIEVTQKVRMSNSDLDSWMKGQLELGAGTPGTPGVSRKSVLRLTTETSCLASKSIHPESSCKEPADALLLEEESSDVCPETQAYAVEQKCFVNDKPKKREKGVLSESQPYHSPLKKPKLSPPEPIVLSSDEEVEEDAEGVVNVAPIQSPSQSALQLTTEPQDSTSEQDPLEELSLQDETDKPVGHEISQAPLVFQFPFSALHVGRVRVEPNGNIMITAHGITIPLKDPSGKVEVSLALVPSQILRYGVWSCDVLELNREKPPSIFFFLWMRDDAAKVLCMELSPIHPPEVLGPVSPFVLLALNEPLDSAQEGLLGTHMKVLSLNSDNPDLMVSFTWAQGLALIRKSGDAYLLSVLGQDLSPFPDQQKGQDEQEQHPQDEEVSHFVPLQKERPARQRPSYTLCCRRNRDLYAVSVGLNPGSPWSRYKHQGTARRFILFPPPPAKGGISVTTEDLECLDTGKFLNDVIIDFYFKYLILERAPKEIAERSHVFSSFFYKRLNWKDSVSKGVASYPTQHRRHQRVKTWTRNVDIFRKDYLFIPVNQEAHWYLVVICFPGLEKPQLMQWIDPAVLKMSAVESGFESQASDGLSPIGITCEEDGQERLAGGMEGGRETSAHCLQAPECTKLGCQRDTVCRRPCILIMDSLKLSAHERVFKLLREYLEVEWEVRRGTPRDFTPETMSGSHCNVPLQDNSSDCGLYLLQYAESFLENPVVHFDLPLHLEDWFPQQTVRRKREEIRDLILSLYSKQLLGGGTWKS</sequence>
<keyword evidence="7" id="KW-0732">Signal</keyword>
<evidence type="ECO:0000256" key="7">
    <source>
        <dbReference type="SAM" id="SignalP"/>
    </source>
</evidence>
<feature type="domain" description="Ubiquitin-like protease family profile" evidence="8">
    <location>
        <begin position="861"/>
        <end position="1121"/>
    </location>
</feature>
<reference evidence="9" key="2">
    <citation type="submission" date="2025-08" db="UniProtKB">
        <authorList>
            <consortium name="Ensembl"/>
        </authorList>
    </citation>
    <scope>IDENTIFICATION</scope>
</reference>
<feature type="compositionally biased region" description="Basic and acidic residues" evidence="6">
    <location>
        <begin position="782"/>
        <end position="807"/>
    </location>
</feature>
<protein>
    <submittedName>
        <fullName evidence="9">Sentrin-specific protease 7-like</fullName>
    </submittedName>
</protein>
<dbReference type="PANTHER" id="PTHR46896:SF2">
    <property type="entry name" value="SENTRIN-SPECIFIC PROTEASE 7"/>
    <property type="match status" value="1"/>
</dbReference>
<feature type="compositionally biased region" description="Polar residues" evidence="6">
    <location>
        <begin position="280"/>
        <end position="291"/>
    </location>
</feature>
<evidence type="ECO:0000256" key="6">
    <source>
        <dbReference type="SAM" id="MobiDB-lite"/>
    </source>
</evidence>
<dbReference type="InterPro" id="IPR003653">
    <property type="entry name" value="Peptidase_C48_C"/>
</dbReference>
<dbReference type="SUPFAM" id="SSF54001">
    <property type="entry name" value="Cysteine proteinases"/>
    <property type="match status" value="1"/>
</dbReference>
<dbReference type="Proteomes" id="UP000694397">
    <property type="component" value="Chromosome 14"/>
</dbReference>
<reference evidence="9 10" key="1">
    <citation type="submission" date="2019-04" db="EMBL/GenBank/DDBJ databases">
        <authorList>
            <consortium name="Wellcome Sanger Institute Data Sharing"/>
        </authorList>
    </citation>
    <scope>NUCLEOTIDE SEQUENCE [LARGE SCALE GENOMIC DNA]</scope>
</reference>
<gene>
    <name evidence="9" type="primary">LOC108920438</name>
</gene>
<reference evidence="9" key="3">
    <citation type="submission" date="2025-09" db="UniProtKB">
        <authorList>
            <consortium name="Ensembl"/>
        </authorList>
    </citation>
    <scope>IDENTIFICATION</scope>
</reference>
<keyword evidence="10" id="KW-1185">Reference proteome</keyword>
<keyword evidence="5" id="KW-0378">Hydrolase</keyword>
<dbReference type="FunFam" id="1.10.418.20:FF:000004">
    <property type="entry name" value="sentrin-specific protease 7 isoform X1"/>
    <property type="match status" value="1"/>
</dbReference>
<dbReference type="FunFam" id="1.10.418.20:FF:000001">
    <property type="entry name" value="sentrin-specific protease 6 isoform X1"/>
    <property type="match status" value="1"/>
</dbReference>
<evidence type="ECO:0000256" key="2">
    <source>
        <dbReference type="ARBA" id="ARBA00022553"/>
    </source>
</evidence>
<feature type="signal peptide" evidence="7">
    <location>
        <begin position="1"/>
        <end position="25"/>
    </location>
</feature>
<evidence type="ECO:0000256" key="5">
    <source>
        <dbReference type="ARBA" id="ARBA00022801"/>
    </source>
</evidence>
<dbReference type="Ensembl" id="ENSSFOT00015062388.1">
    <property type="protein sequence ID" value="ENSSFOP00015039160.1"/>
    <property type="gene ID" value="ENSSFOG00015026925.1"/>
</dbReference>
<evidence type="ECO:0000256" key="1">
    <source>
        <dbReference type="ARBA" id="ARBA00005234"/>
    </source>
</evidence>
<dbReference type="Pfam" id="PF02902">
    <property type="entry name" value="Peptidase_C48"/>
    <property type="match status" value="1"/>
</dbReference>
<dbReference type="RefSeq" id="XP_029113937.1">
    <property type="nucleotide sequence ID" value="XM_029258104.1"/>
</dbReference>
<evidence type="ECO:0000256" key="3">
    <source>
        <dbReference type="ARBA" id="ARBA00022670"/>
    </source>
</evidence>
<dbReference type="PROSITE" id="PS50600">
    <property type="entry name" value="ULP_PROTEASE"/>
    <property type="match status" value="1"/>
</dbReference>
<accession>A0A8C9SKV7</accession>
<organism evidence="9 10">
    <name type="scientific">Scleropages formosus</name>
    <name type="common">Asian bonytongue</name>
    <name type="synonym">Osteoglossum formosum</name>
    <dbReference type="NCBI Taxonomy" id="113540"/>
    <lineage>
        <taxon>Eukaryota</taxon>
        <taxon>Metazoa</taxon>
        <taxon>Chordata</taxon>
        <taxon>Craniata</taxon>
        <taxon>Vertebrata</taxon>
        <taxon>Euteleostomi</taxon>
        <taxon>Actinopterygii</taxon>
        <taxon>Neopterygii</taxon>
        <taxon>Teleostei</taxon>
        <taxon>Osteoglossocephala</taxon>
        <taxon>Osteoglossomorpha</taxon>
        <taxon>Osteoglossiformes</taxon>
        <taxon>Osteoglossidae</taxon>
        <taxon>Scleropages</taxon>
    </lineage>
</organism>
<dbReference type="GO" id="GO:0005634">
    <property type="term" value="C:nucleus"/>
    <property type="evidence" value="ECO:0007669"/>
    <property type="project" value="TreeGrafter"/>
</dbReference>
<proteinExistence type="inferred from homology"/>
<name>A0A8C9SKV7_SCLFO</name>
<feature type="region of interest" description="Disordered" evidence="6">
    <location>
        <begin position="265"/>
        <end position="291"/>
    </location>
</feature>
<evidence type="ECO:0000256" key="4">
    <source>
        <dbReference type="ARBA" id="ARBA00022786"/>
    </source>
</evidence>
<dbReference type="GO" id="GO:0016926">
    <property type="term" value="P:protein desumoylation"/>
    <property type="evidence" value="ECO:0007669"/>
    <property type="project" value="TreeGrafter"/>
</dbReference>
<keyword evidence="4" id="KW-0833">Ubl conjugation pathway</keyword>
<feature type="compositionally biased region" description="Acidic residues" evidence="6">
    <location>
        <begin position="544"/>
        <end position="553"/>
    </location>
</feature>
<evidence type="ECO:0000313" key="9">
    <source>
        <dbReference type="Ensembl" id="ENSSFOP00015039160.1"/>
    </source>
</evidence>
<dbReference type="InterPro" id="IPR038765">
    <property type="entry name" value="Papain-like_cys_pep_sf"/>
</dbReference>
<dbReference type="OrthoDB" id="442460at2759"/>
<dbReference type="PANTHER" id="PTHR46896">
    <property type="entry name" value="SENTRIN-SPECIFIC PROTEASE"/>
    <property type="match status" value="1"/>
</dbReference>
<feature type="region of interest" description="Disordered" evidence="6">
    <location>
        <begin position="776"/>
        <end position="807"/>
    </location>
</feature>
<keyword evidence="3" id="KW-0645">Protease</keyword>
<dbReference type="Gene3D" id="3.40.395.10">
    <property type="entry name" value="Adenoviral Proteinase, Chain A"/>
    <property type="match status" value="1"/>
</dbReference>
<dbReference type="GO" id="GO:0005737">
    <property type="term" value="C:cytoplasm"/>
    <property type="evidence" value="ECO:0007669"/>
    <property type="project" value="TreeGrafter"/>
</dbReference>
<comment type="similarity">
    <text evidence="1">Belongs to the peptidase C48 family.</text>
</comment>
<evidence type="ECO:0000313" key="10">
    <source>
        <dbReference type="Proteomes" id="UP000694397"/>
    </source>
</evidence>
<feature type="region of interest" description="Disordered" evidence="6">
    <location>
        <begin position="513"/>
        <end position="596"/>
    </location>
</feature>